<comment type="caution">
    <text evidence="1">The sequence shown here is derived from an EMBL/GenBank/DDBJ whole genome shotgun (WGS) entry which is preliminary data.</text>
</comment>
<reference evidence="1 2" key="1">
    <citation type="submission" date="2017-05" db="EMBL/GenBank/DDBJ databases">
        <title>Vagococcus spp. assemblies.</title>
        <authorList>
            <person name="Gulvik C.A."/>
        </authorList>
    </citation>
    <scope>NUCLEOTIDE SEQUENCE [LARGE SCALE GENOMIC DNA]</scope>
    <source>
        <strain evidence="1 2">DSM 24756</strain>
    </source>
</reference>
<name>A0A430AK24_9ENTE</name>
<keyword evidence="2" id="KW-1185">Reference proteome</keyword>
<dbReference type="EMBL" id="NGJZ01000001">
    <property type="protein sequence ID" value="RSU08418.1"/>
    <property type="molecule type" value="Genomic_DNA"/>
</dbReference>
<evidence type="ECO:0000313" key="1">
    <source>
        <dbReference type="EMBL" id="RSU08418.1"/>
    </source>
</evidence>
<gene>
    <name evidence="1" type="ORF">CBF30_04045</name>
</gene>
<dbReference type="AlphaFoldDB" id="A0A430AK24"/>
<accession>A0A430AK24</accession>
<evidence type="ECO:0000313" key="2">
    <source>
        <dbReference type="Proteomes" id="UP000288669"/>
    </source>
</evidence>
<dbReference type="RefSeq" id="WP_126822999.1">
    <property type="nucleotide sequence ID" value="NZ_JBHLWU010000001.1"/>
</dbReference>
<organism evidence="1 2">
    <name type="scientific">Vagococcus entomophilus</name>
    <dbReference type="NCBI Taxonomy" id="1160095"/>
    <lineage>
        <taxon>Bacteria</taxon>
        <taxon>Bacillati</taxon>
        <taxon>Bacillota</taxon>
        <taxon>Bacilli</taxon>
        <taxon>Lactobacillales</taxon>
        <taxon>Enterococcaceae</taxon>
        <taxon>Vagococcus</taxon>
    </lineage>
</organism>
<protein>
    <submittedName>
        <fullName evidence="1">Uncharacterized protein</fullName>
    </submittedName>
</protein>
<dbReference type="OrthoDB" id="9863064at2"/>
<proteinExistence type="predicted"/>
<dbReference type="Proteomes" id="UP000288669">
    <property type="component" value="Unassembled WGS sequence"/>
</dbReference>
<sequence>MSKQDIENILLSKNKSSSFDASNKNEKLLGVSKDNEKQSIVLKTKGSDKECQLYKNEVFRSKKMNHLKFTNFLPENYMITPDLREAINLITENEKFLCENWDRHDLPAVQVSGKYKERIKEIIREYDEDLVDALFEGRIRKSTVSTEHQKGKVRLISLYTKEKNKTIISLIFIDFYHLFIPSGNLGKPSERVMEENYNNQKNNDVCFSKYVKKESFKWLAKSPDTN</sequence>